<dbReference type="InterPro" id="IPR047153">
    <property type="entry name" value="TRIM45/56/19-like"/>
</dbReference>
<evidence type="ECO:0000313" key="5">
    <source>
        <dbReference type="RefSeq" id="XP_022312309.1"/>
    </source>
</evidence>
<dbReference type="OrthoDB" id="5950519at2759"/>
<dbReference type="Pfam" id="PF00643">
    <property type="entry name" value="zf-B_box"/>
    <property type="match status" value="1"/>
</dbReference>
<dbReference type="SUPFAM" id="SSF63829">
    <property type="entry name" value="Calcium-dependent phosphotriesterase"/>
    <property type="match status" value="1"/>
</dbReference>
<dbReference type="GO" id="GO:0061630">
    <property type="term" value="F:ubiquitin protein ligase activity"/>
    <property type="evidence" value="ECO:0007669"/>
    <property type="project" value="TreeGrafter"/>
</dbReference>
<feature type="region of interest" description="Disordered" evidence="2">
    <location>
        <begin position="598"/>
        <end position="632"/>
    </location>
</feature>
<dbReference type="GO" id="GO:0006513">
    <property type="term" value="P:protein monoubiquitination"/>
    <property type="evidence" value="ECO:0007669"/>
    <property type="project" value="TreeGrafter"/>
</dbReference>
<keyword evidence="4" id="KW-1185">Reference proteome</keyword>
<dbReference type="PANTHER" id="PTHR25462">
    <property type="entry name" value="BONUS, ISOFORM C-RELATED"/>
    <property type="match status" value="1"/>
</dbReference>
<keyword evidence="1" id="KW-0479">Metal-binding</keyword>
<accession>A0A8B8CAZ7</accession>
<dbReference type="PROSITE" id="PS50119">
    <property type="entry name" value="ZF_BBOX"/>
    <property type="match status" value="1"/>
</dbReference>
<organism evidence="4 5">
    <name type="scientific">Crassostrea virginica</name>
    <name type="common">Eastern oyster</name>
    <dbReference type="NCBI Taxonomy" id="6565"/>
    <lineage>
        <taxon>Eukaryota</taxon>
        <taxon>Metazoa</taxon>
        <taxon>Spiralia</taxon>
        <taxon>Lophotrochozoa</taxon>
        <taxon>Mollusca</taxon>
        <taxon>Bivalvia</taxon>
        <taxon>Autobranchia</taxon>
        <taxon>Pteriomorphia</taxon>
        <taxon>Ostreida</taxon>
        <taxon>Ostreoidea</taxon>
        <taxon>Ostreidae</taxon>
        <taxon>Crassostrea</taxon>
    </lineage>
</organism>
<dbReference type="InterPro" id="IPR011042">
    <property type="entry name" value="6-blade_b-propeller_TolB-like"/>
</dbReference>
<dbReference type="GO" id="GO:0008270">
    <property type="term" value="F:zinc ion binding"/>
    <property type="evidence" value="ECO:0007669"/>
    <property type="project" value="UniProtKB-KW"/>
</dbReference>
<dbReference type="SUPFAM" id="SSF57845">
    <property type="entry name" value="B-box zinc-binding domain"/>
    <property type="match status" value="1"/>
</dbReference>
<dbReference type="InterPro" id="IPR000315">
    <property type="entry name" value="Znf_B-box"/>
</dbReference>
<dbReference type="RefSeq" id="XP_022312309.1">
    <property type="nucleotide sequence ID" value="XM_022456601.1"/>
</dbReference>
<keyword evidence="1" id="KW-0862">Zinc</keyword>
<name>A0A8B8CAZ7_CRAVI</name>
<evidence type="ECO:0000256" key="1">
    <source>
        <dbReference type="PROSITE-ProRule" id="PRU00024"/>
    </source>
</evidence>
<gene>
    <name evidence="5" type="primary">LOC111117466</name>
</gene>
<dbReference type="PANTHER" id="PTHR25462:SF229">
    <property type="entry name" value="TRANSCRIPTION INTERMEDIARY FACTOR 1-BETA"/>
    <property type="match status" value="1"/>
</dbReference>
<feature type="domain" description="B box-type" evidence="3">
    <location>
        <begin position="71"/>
        <end position="126"/>
    </location>
</feature>
<evidence type="ECO:0000256" key="2">
    <source>
        <dbReference type="SAM" id="MobiDB-lite"/>
    </source>
</evidence>
<dbReference type="Gene3D" id="3.30.160.60">
    <property type="entry name" value="Classic Zinc Finger"/>
    <property type="match status" value="1"/>
</dbReference>
<proteinExistence type="predicted"/>
<dbReference type="GeneID" id="111117466"/>
<sequence length="632" mass="72687">MEPTQIVSMDPSAISSQCNVKTCSLCPGNTEYYCYICDQDLCLQCKEEHVINLDTLHHNVTVYRGKYTNAFQLEKCVSHQSEYYNGYCETCEVPVCEACSDHIPRRIPLLDCFLSYRNSRHRVIDIKSAYKKKWNQHQELFFNIRSNILYERSIMMEEINAETFNNCETIHRKIDLCQKAIVINGHKLNDFIDAVLRMRVSIKVYQHRYIGQMLIMTRHITMAKKYENRYVENVHKPVQFLRFVKTTNFPQIRDTPHLSQHQFFLPTGEVNLFDLTELLSEIQITERGQRQVENDHLLMIMPSPVLQRSLRLTEVKNCFQMSCVASYCVWFSDEKKKLILKDTTTDEKLHIITDSRNKSSGSHTVNTNGDIIYVDRHYNIKTLSSDLKKGRTFIKSNYKFGNWKPLSVSCSPSSGDVYVGMYSDSIVFMSDHTDRDNSIGKLCRYSTTGQIKQTIFRCRVPSENTDSILYGFPQYIIENTNGDIVVSDSGKHAVVVTDNVGNLRYSYTGHPSSSRLWPKGICTDPLSNILVCVENEVQIIDRDGQFLSCLLTNPTEISEPQCLNYDVNCHLLWVGSAQNNIISTYKYVTRHPVLFGQNQGKGIGQNGPNSNHGNERKSTSFGNMTTEDPKDY</sequence>
<evidence type="ECO:0000313" key="4">
    <source>
        <dbReference type="Proteomes" id="UP000694844"/>
    </source>
</evidence>
<keyword evidence="1" id="KW-0863">Zinc-finger</keyword>
<protein>
    <submittedName>
        <fullName evidence="5">Uncharacterized protein LOC111117466 isoform X1</fullName>
    </submittedName>
</protein>
<dbReference type="Gene3D" id="2.120.10.30">
    <property type="entry name" value="TolB, C-terminal domain"/>
    <property type="match status" value="1"/>
</dbReference>
<evidence type="ECO:0000259" key="3">
    <source>
        <dbReference type="PROSITE" id="PS50119"/>
    </source>
</evidence>
<reference evidence="5" key="1">
    <citation type="submission" date="2025-08" db="UniProtKB">
        <authorList>
            <consortium name="RefSeq"/>
        </authorList>
    </citation>
    <scope>IDENTIFICATION</scope>
    <source>
        <tissue evidence="5">Whole sample</tissue>
    </source>
</reference>
<dbReference type="KEGG" id="cvn:111117466"/>
<dbReference type="Proteomes" id="UP000694844">
    <property type="component" value="Chromosome 10"/>
</dbReference>
<dbReference type="AlphaFoldDB" id="A0A8B8CAZ7"/>